<dbReference type="AlphaFoldDB" id="A0A317ZNK9"/>
<feature type="transmembrane region" description="Helical" evidence="2">
    <location>
        <begin position="23"/>
        <end position="44"/>
    </location>
</feature>
<evidence type="ECO:0000313" key="4">
    <source>
        <dbReference type="Proteomes" id="UP000246722"/>
    </source>
</evidence>
<feature type="region of interest" description="Disordered" evidence="1">
    <location>
        <begin position="86"/>
        <end position="127"/>
    </location>
</feature>
<organism evidence="3 4">
    <name type="scientific">Cryobacterium arcticum</name>
    <dbReference type="NCBI Taxonomy" id="670052"/>
    <lineage>
        <taxon>Bacteria</taxon>
        <taxon>Bacillati</taxon>
        <taxon>Actinomycetota</taxon>
        <taxon>Actinomycetes</taxon>
        <taxon>Micrococcales</taxon>
        <taxon>Microbacteriaceae</taxon>
        <taxon>Cryobacterium</taxon>
    </lineage>
</organism>
<feature type="compositionally biased region" description="Pro residues" evidence="1">
    <location>
        <begin position="98"/>
        <end position="107"/>
    </location>
</feature>
<evidence type="ECO:0000256" key="1">
    <source>
        <dbReference type="SAM" id="MobiDB-lite"/>
    </source>
</evidence>
<proteinExistence type="predicted"/>
<reference evidence="3 4" key="1">
    <citation type="submission" date="2018-05" db="EMBL/GenBank/DDBJ databases">
        <title>Genetic diversity of glacier-inhabiting Cryobacterium bacteria in China and description of Cryobacterium mengkeensis sp. nov. and Arthrobacter glacialis sp. nov.</title>
        <authorList>
            <person name="Liu Q."/>
            <person name="Xin Y.-H."/>
        </authorList>
    </citation>
    <scope>NUCLEOTIDE SEQUENCE [LARGE SCALE GENOMIC DNA]</scope>
    <source>
        <strain evidence="3 4">SK-1</strain>
    </source>
</reference>
<keyword evidence="2" id="KW-0472">Membrane</keyword>
<name>A0A317ZNK9_9MICO</name>
<gene>
    <name evidence="3" type="ORF">CTB96_12240</name>
</gene>
<dbReference type="EMBL" id="QHLY01000012">
    <property type="protein sequence ID" value="PXA67488.1"/>
    <property type="molecule type" value="Genomic_DNA"/>
</dbReference>
<dbReference type="OrthoDB" id="5113563at2"/>
<keyword evidence="2" id="KW-0812">Transmembrane</keyword>
<evidence type="ECO:0000313" key="3">
    <source>
        <dbReference type="EMBL" id="PXA67488.1"/>
    </source>
</evidence>
<evidence type="ECO:0000256" key="2">
    <source>
        <dbReference type="SAM" id="Phobius"/>
    </source>
</evidence>
<protein>
    <submittedName>
        <fullName evidence="3">Uncharacterized protein</fullName>
    </submittedName>
</protein>
<sequence length="239" mass="24255">MTSEQASPDSPTAERAPDWRRQAGFLGAVLAIAAAVIAAGLRFAPQASAYSGLSPWVFAGLLGFVLVLAGACVLLAVTLSGPAGPVRESGTATAGDQPQPPPPPWNPDNPGVLDAGPAPAEAPQRQRNGAAGRGLTIVGGVLGLVGLALAALAVLLAVVLPTPTESIMVQFTDLYGRVQLEYCPSLPGSFAATAAHDDLVGSATILPVKVTADVCGNPDYTDGVWIYLNRNAVTVSDLP</sequence>
<feature type="transmembrane region" description="Helical" evidence="2">
    <location>
        <begin position="135"/>
        <end position="160"/>
    </location>
</feature>
<keyword evidence="2" id="KW-1133">Transmembrane helix</keyword>
<feature type="transmembrane region" description="Helical" evidence="2">
    <location>
        <begin position="56"/>
        <end position="79"/>
    </location>
</feature>
<dbReference type="Proteomes" id="UP000246722">
    <property type="component" value="Unassembled WGS sequence"/>
</dbReference>
<keyword evidence="4" id="KW-1185">Reference proteome</keyword>
<comment type="caution">
    <text evidence="3">The sequence shown here is derived from an EMBL/GenBank/DDBJ whole genome shotgun (WGS) entry which is preliminary data.</text>
</comment>
<dbReference type="RefSeq" id="WP_110127172.1">
    <property type="nucleotide sequence ID" value="NZ_QHLY01000012.1"/>
</dbReference>
<accession>A0A317ZNK9</accession>